<name>A0ABV5N4U7_9ACTN</name>
<dbReference type="EMBL" id="JBHMCY010000043">
    <property type="protein sequence ID" value="MFB9465295.1"/>
    <property type="molecule type" value="Genomic_DNA"/>
</dbReference>
<feature type="domain" description="DUF6299" evidence="2">
    <location>
        <begin position="40"/>
        <end position="151"/>
    </location>
</feature>
<sequence length="152" mass="15729">MRIPLRVRPAAPRPGLGAAATAVLALLAAAPATPAAADSRESVTVDPTGRITPDGTITLTGTYRCVGGTGPVFLSTSVHQSDPSVRHGIGGSRAVCDGQEHRFANTGRPRDRVLTAGPAHVEATLMELRPQGVLPLPVLHAVHRQDVTLAKS</sequence>
<gene>
    <name evidence="3" type="ORF">ACFF45_21900</name>
</gene>
<protein>
    <submittedName>
        <fullName evidence="3">DUF6299 family protein</fullName>
    </submittedName>
</protein>
<accession>A0ABV5N4U7</accession>
<proteinExistence type="predicted"/>
<evidence type="ECO:0000313" key="3">
    <source>
        <dbReference type="EMBL" id="MFB9465295.1"/>
    </source>
</evidence>
<feature type="chain" id="PRO_5045218585" evidence="1">
    <location>
        <begin position="38"/>
        <end position="152"/>
    </location>
</feature>
<keyword evidence="4" id="KW-1185">Reference proteome</keyword>
<dbReference type="Proteomes" id="UP001589709">
    <property type="component" value="Unassembled WGS sequence"/>
</dbReference>
<evidence type="ECO:0000256" key="1">
    <source>
        <dbReference type="SAM" id="SignalP"/>
    </source>
</evidence>
<evidence type="ECO:0000313" key="4">
    <source>
        <dbReference type="Proteomes" id="UP001589709"/>
    </source>
</evidence>
<dbReference type="InterPro" id="IPR046266">
    <property type="entry name" value="DUF6299"/>
</dbReference>
<reference evidence="3 4" key="1">
    <citation type="submission" date="2024-09" db="EMBL/GenBank/DDBJ databases">
        <authorList>
            <person name="Sun Q."/>
            <person name="Mori K."/>
        </authorList>
    </citation>
    <scope>NUCLEOTIDE SEQUENCE [LARGE SCALE GENOMIC DNA]</scope>
    <source>
        <strain evidence="3 4">JCM 6917</strain>
    </source>
</reference>
<comment type="caution">
    <text evidence="3">The sequence shown here is derived from an EMBL/GenBank/DDBJ whole genome shotgun (WGS) entry which is preliminary data.</text>
</comment>
<evidence type="ECO:0000259" key="2">
    <source>
        <dbReference type="Pfam" id="PF19816"/>
    </source>
</evidence>
<dbReference type="RefSeq" id="WP_381348126.1">
    <property type="nucleotide sequence ID" value="NZ_JBHMCY010000043.1"/>
</dbReference>
<feature type="signal peptide" evidence="1">
    <location>
        <begin position="1"/>
        <end position="37"/>
    </location>
</feature>
<dbReference type="Pfam" id="PF19816">
    <property type="entry name" value="DUF6299"/>
    <property type="match status" value="1"/>
</dbReference>
<organism evidence="3 4">
    <name type="scientific">Streptomyces cinereospinus</name>
    <dbReference type="NCBI Taxonomy" id="285561"/>
    <lineage>
        <taxon>Bacteria</taxon>
        <taxon>Bacillati</taxon>
        <taxon>Actinomycetota</taxon>
        <taxon>Actinomycetes</taxon>
        <taxon>Kitasatosporales</taxon>
        <taxon>Streptomycetaceae</taxon>
        <taxon>Streptomyces</taxon>
    </lineage>
</organism>
<keyword evidence="1" id="KW-0732">Signal</keyword>